<accession>A0A1I7W6E9</accession>
<sequence length="247" mass="28733">MKLETCIYSGYKIHPGHGKRVVRPDGKQFLLRETKLRTSDVNSGSRLLKQQKMPIKLLELLSRLLIRRRKLLLRSRKSLSLLKLLLLVWVENVKIICKLFVITNKSFGGGIGGDFFVEEKLAAIINNVRYVKFRQYFFIYSNDANLADIRCLFCRDVEIVVDWIYDQLQINHLMLDVFTSEKVWGTKLLVRSAYVLGRACSFIARRDGTSYQSRVYFVKRIADILLNLLNAMQYALYLGLDAPRFID</sequence>
<dbReference type="Pfam" id="PF01246">
    <property type="entry name" value="Ribosomal_L24e"/>
    <property type="match status" value="1"/>
</dbReference>
<evidence type="ECO:0000313" key="4">
    <source>
        <dbReference type="WBParaSite" id="Hba_00185"/>
    </source>
</evidence>
<evidence type="ECO:0000259" key="2">
    <source>
        <dbReference type="Pfam" id="PF01246"/>
    </source>
</evidence>
<proteinExistence type="inferred from homology"/>
<dbReference type="Gene3D" id="2.30.170.20">
    <property type="entry name" value="Ribosomal protein L24e"/>
    <property type="match status" value="1"/>
</dbReference>
<dbReference type="AlphaFoldDB" id="A0A1I7W6E9"/>
<comment type="similarity">
    <text evidence="1">Belongs to the eukaryotic ribosomal protein eL24 family.</text>
</comment>
<evidence type="ECO:0000313" key="3">
    <source>
        <dbReference type="Proteomes" id="UP000095283"/>
    </source>
</evidence>
<dbReference type="WBParaSite" id="Hba_00185">
    <property type="protein sequence ID" value="Hba_00185"/>
    <property type="gene ID" value="Hba_00185"/>
</dbReference>
<dbReference type="Proteomes" id="UP000095283">
    <property type="component" value="Unplaced"/>
</dbReference>
<keyword evidence="3" id="KW-1185">Reference proteome</keyword>
<dbReference type="InterPro" id="IPR038630">
    <property type="entry name" value="L24e/L24_sf"/>
</dbReference>
<name>A0A1I7W6E9_HETBA</name>
<dbReference type="SUPFAM" id="SSF57716">
    <property type="entry name" value="Glucocorticoid receptor-like (DNA-binding domain)"/>
    <property type="match status" value="1"/>
</dbReference>
<reference evidence="4" key="1">
    <citation type="submission" date="2016-11" db="UniProtKB">
        <authorList>
            <consortium name="WormBaseParasite"/>
        </authorList>
    </citation>
    <scope>IDENTIFICATION</scope>
</reference>
<dbReference type="InterPro" id="IPR000988">
    <property type="entry name" value="Ribosomal_eL24-rel_N"/>
</dbReference>
<organism evidence="3 4">
    <name type="scientific">Heterorhabditis bacteriophora</name>
    <name type="common">Entomopathogenic nematode worm</name>
    <dbReference type="NCBI Taxonomy" id="37862"/>
    <lineage>
        <taxon>Eukaryota</taxon>
        <taxon>Metazoa</taxon>
        <taxon>Ecdysozoa</taxon>
        <taxon>Nematoda</taxon>
        <taxon>Chromadorea</taxon>
        <taxon>Rhabditida</taxon>
        <taxon>Rhabditina</taxon>
        <taxon>Rhabditomorpha</taxon>
        <taxon>Strongyloidea</taxon>
        <taxon>Heterorhabditidae</taxon>
        <taxon>Heterorhabditis</taxon>
    </lineage>
</organism>
<evidence type="ECO:0000256" key="1">
    <source>
        <dbReference type="ARBA" id="ARBA00005647"/>
    </source>
</evidence>
<protein>
    <submittedName>
        <fullName evidence="4">DALR_1 domain-containing protein</fullName>
    </submittedName>
</protein>
<feature type="domain" description="Large ribosomal subunit protein eL24-related N-terminal" evidence="2">
    <location>
        <begin position="1"/>
        <end position="36"/>
    </location>
</feature>
<dbReference type="InterPro" id="IPR023442">
    <property type="entry name" value="Ribosomal_eL24_CS"/>
</dbReference>
<dbReference type="PROSITE" id="PS01073">
    <property type="entry name" value="RIBOSOMAL_L24E"/>
    <property type="match status" value="1"/>
</dbReference>